<evidence type="ECO:0000256" key="1">
    <source>
        <dbReference type="SAM" id="MobiDB-lite"/>
    </source>
</evidence>
<evidence type="ECO:0000313" key="3">
    <source>
        <dbReference type="Proteomes" id="UP000092993"/>
    </source>
</evidence>
<keyword evidence="3" id="KW-1185">Reference proteome</keyword>
<evidence type="ECO:0000313" key="2">
    <source>
        <dbReference type="EMBL" id="OBZ73112.1"/>
    </source>
</evidence>
<feature type="region of interest" description="Disordered" evidence="1">
    <location>
        <begin position="237"/>
        <end position="257"/>
    </location>
</feature>
<sequence length="709" mass="78625">MAAWDVYAEQLFHLRHGLPLWCPEPSDSGEVCIGDVGYIRNGRFYGLFNTTLPKDHQTNQRLGVPQPFEPFIVRPELQRRCPDAIKQEELRSESITPVDVSIGASAQTLVSAQFRYKCSNERGALLRLNKPGHAVAIHSKKHIMDYIRLNHPSWCNFAADVVGLDKPEEEIIFVSGHVKTAEWALVAEYTSKTREGELSFIGNIGPSASANVSLSISHSVSMSVQYRSGPSQALDIRTTQSSFPSASSSQNDGTTSTLQEPTFDQCIFLNYYKLKSRRFRGLKVIQAAAGPHELPHSDDDDPDTDSCASTAPSFEEVPDTGRAYDPVEYLLDYILSHSDVNIAIACDADFITICKNQVIPSDIPAMLERVAPKFISTTMETSPIAGGSGDLQSSIDGSRVYLPTPATYMEFLRTTQTGSLSSSIDDFMDWEPELLSYSALENRHGPSTSDTPLHADQQLTQFHSSINKSTGDMLLHPSPAISIDSGYESVDALFSAGFPSTDPLLPIESPSTGDRSCPLPSRPLGKNICSVLELALAYASPADGPFVPQKTYRPHTQSDRRRYVEEVQLAEPIMFIMQNPEACGIVLRDALTSKFMRLVGREDLMFEGRGPSVSIRLMWPGYAPWSRQIPTRDFRTPPLPITRSKLAKNVAKTIQRFISDMHKRPMEDGADPRWRVGEGRITVDDLVLVGLENVSMGSWQAHVRLRRRD</sequence>
<comment type="caution">
    <text evidence="2">The sequence shown here is derived from an EMBL/GenBank/DDBJ whole genome shotgun (WGS) entry which is preliminary data.</text>
</comment>
<gene>
    <name evidence="2" type="ORF">A0H81_06650</name>
</gene>
<proteinExistence type="predicted"/>
<protein>
    <submittedName>
        <fullName evidence="2">Uncharacterized protein</fullName>
    </submittedName>
</protein>
<feature type="region of interest" description="Disordered" evidence="1">
    <location>
        <begin position="291"/>
        <end position="318"/>
    </location>
</feature>
<name>A0A1C7M8F0_GRIFR</name>
<dbReference type="OrthoDB" id="3197377at2759"/>
<dbReference type="Proteomes" id="UP000092993">
    <property type="component" value="Unassembled WGS sequence"/>
</dbReference>
<accession>A0A1C7M8F0</accession>
<reference evidence="2 3" key="1">
    <citation type="submission" date="2016-03" db="EMBL/GenBank/DDBJ databases">
        <title>Whole genome sequencing of Grifola frondosa 9006-11.</title>
        <authorList>
            <person name="Min B."/>
            <person name="Park H."/>
            <person name="Kim J.-G."/>
            <person name="Cho H."/>
            <person name="Oh Y.-L."/>
            <person name="Kong W.-S."/>
            <person name="Choi I.-G."/>
        </authorList>
    </citation>
    <scope>NUCLEOTIDE SEQUENCE [LARGE SCALE GENOMIC DNA]</scope>
    <source>
        <strain evidence="2 3">9006-11</strain>
    </source>
</reference>
<dbReference type="AlphaFoldDB" id="A0A1C7M8F0"/>
<organism evidence="2 3">
    <name type="scientific">Grifola frondosa</name>
    <name type="common">Maitake</name>
    <name type="synonym">Polyporus frondosus</name>
    <dbReference type="NCBI Taxonomy" id="5627"/>
    <lineage>
        <taxon>Eukaryota</taxon>
        <taxon>Fungi</taxon>
        <taxon>Dikarya</taxon>
        <taxon>Basidiomycota</taxon>
        <taxon>Agaricomycotina</taxon>
        <taxon>Agaricomycetes</taxon>
        <taxon>Polyporales</taxon>
        <taxon>Grifolaceae</taxon>
        <taxon>Grifola</taxon>
    </lineage>
</organism>
<dbReference type="EMBL" id="LUGG01000007">
    <property type="protein sequence ID" value="OBZ73112.1"/>
    <property type="molecule type" value="Genomic_DNA"/>
</dbReference>